<proteinExistence type="predicted"/>
<name>A0ABD0M5G5_9CAEN</name>
<comment type="caution">
    <text evidence="1">The sequence shown here is derived from an EMBL/GenBank/DDBJ whole genome shotgun (WGS) entry which is preliminary data.</text>
</comment>
<dbReference type="Proteomes" id="UP001519460">
    <property type="component" value="Unassembled WGS sequence"/>
</dbReference>
<organism evidence="1 2">
    <name type="scientific">Batillaria attramentaria</name>
    <dbReference type="NCBI Taxonomy" id="370345"/>
    <lineage>
        <taxon>Eukaryota</taxon>
        <taxon>Metazoa</taxon>
        <taxon>Spiralia</taxon>
        <taxon>Lophotrochozoa</taxon>
        <taxon>Mollusca</taxon>
        <taxon>Gastropoda</taxon>
        <taxon>Caenogastropoda</taxon>
        <taxon>Sorbeoconcha</taxon>
        <taxon>Cerithioidea</taxon>
        <taxon>Batillariidae</taxon>
        <taxon>Batillaria</taxon>
    </lineage>
</organism>
<evidence type="ECO:0000313" key="2">
    <source>
        <dbReference type="Proteomes" id="UP001519460"/>
    </source>
</evidence>
<dbReference type="AlphaFoldDB" id="A0ABD0M5G5"/>
<sequence>MASTPSGHPSKTPFPTLLERPLLPSSHVLRFGADVERQERPVGFAELLLDVRDPGGGVVVGSQVATHAYLLGLRHARVVVARGGMSWRLFSTALADLLREPPKHRYPSGSTQRK</sequence>
<evidence type="ECO:0000313" key="1">
    <source>
        <dbReference type="EMBL" id="KAK7506611.1"/>
    </source>
</evidence>
<protein>
    <submittedName>
        <fullName evidence="1">Uncharacterized protein</fullName>
    </submittedName>
</protein>
<reference evidence="1 2" key="1">
    <citation type="journal article" date="2023" name="Sci. Data">
        <title>Genome assembly of the Korean intertidal mud-creeper Batillaria attramentaria.</title>
        <authorList>
            <person name="Patra A.K."/>
            <person name="Ho P.T."/>
            <person name="Jun S."/>
            <person name="Lee S.J."/>
            <person name="Kim Y."/>
            <person name="Won Y.J."/>
        </authorList>
    </citation>
    <scope>NUCLEOTIDE SEQUENCE [LARGE SCALE GENOMIC DNA]</scope>
    <source>
        <strain evidence="1">Wonlab-2016</strain>
    </source>
</reference>
<gene>
    <name evidence="1" type="ORF">BaRGS_00002086</name>
</gene>
<keyword evidence="2" id="KW-1185">Reference proteome</keyword>
<dbReference type="EMBL" id="JACVVK020000006">
    <property type="protein sequence ID" value="KAK7506611.1"/>
    <property type="molecule type" value="Genomic_DNA"/>
</dbReference>
<accession>A0ABD0M5G5</accession>